<organism evidence="1 2">
    <name type="scientific">Acinetobacter faecalis</name>
    <dbReference type="NCBI Taxonomy" id="2665161"/>
    <lineage>
        <taxon>Bacteria</taxon>
        <taxon>Pseudomonadati</taxon>
        <taxon>Pseudomonadota</taxon>
        <taxon>Gammaproteobacteria</taxon>
        <taxon>Moraxellales</taxon>
        <taxon>Moraxellaceae</taxon>
        <taxon>Acinetobacter</taxon>
    </lineage>
</organism>
<proteinExistence type="predicted"/>
<reference evidence="1 2" key="1">
    <citation type="submission" date="2019-11" db="EMBL/GenBank/DDBJ databases">
        <authorList>
            <person name="An D."/>
        </authorList>
    </citation>
    <scope>NUCLEOTIDE SEQUENCE [LARGE SCALE GENOMIC DNA]</scope>
    <source>
        <strain evidence="1 2">YIM 103518</strain>
    </source>
</reference>
<comment type="caution">
    <text evidence="1">The sequence shown here is derived from an EMBL/GenBank/DDBJ whole genome shotgun (WGS) entry which is preliminary data.</text>
</comment>
<evidence type="ECO:0000313" key="2">
    <source>
        <dbReference type="Proteomes" id="UP000473854"/>
    </source>
</evidence>
<accession>A0A6L6GFR8</accession>
<protein>
    <submittedName>
        <fullName evidence="1">Uncharacterized protein</fullName>
    </submittedName>
</protein>
<sequence>MNPKTYNTLYYESAFTETIINFPHSFRLYLAKHTYSHTLPLQSNLNLPEYNQIEGYNNSIERITSLFDKLYTTDKDIKLHLFDNNGTIAIAQPDKNQIWINPARENTKTSFHFNFEIANTDSLTKVNRKETLILNDWIWNLFWNSSEVAIALSPSDGHFKINYWPKPSDIKNKKIIFQLSACFIQGGKISTIADQLNLPPDLVRQFIGANITIDNVEKINIWDKHYSPPTSNTENEDVSFIKDFFSNLRKTLRL</sequence>
<dbReference type="RefSeq" id="WP_154772340.1">
    <property type="nucleotide sequence ID" value="NZ_WLYL01000010.1"/>
</dbReference>
<dbReference type="EMBL" id="WLYL01000010">
    <property type="protein sequence ID" value="MTD10714.1"/>
    <property type="molecule type" value="Genomic_DNA"/>
</dbReference>
<dbReference type="Proteomes" id="UP000473854">
    <property type="component" value="Unassembled WGS sequence"/>
</dbReference>
<name>A0A6L6GFR8_9GAMM</name>
<dbReference type="AlphaFoldDB" id="A0A6L6GFR8"/>
<evidence type="ECO:0000313" key="1">
    <source>
        <dbReference type="EMBL" id="MTD10714.1"/>
    </source>
</evidence>
<gene>
    <name evidence="1" type="ORF">GIX10_04540</name>
</gene>